<feature type="transmembrane region" description="Helical" evidence="1">
    <location>
        <begin position="47"/>
        <end position="67"/>
    </location>
</feature>
<organism evidence="2 3">
    <name type="scientific">Rhizobium viscosum</name>
    <name type="common">Arthrobacter viscosus</name>
    <dbReference type="NCBI Taxonomy" id="1673"/>
    <lineage>
        <taxon>Bacteria</taxon>
        <taxon>Pseudomonadati</taxon>
        <taxon>Pseudomonadota</taxon>
        <taxon>Alphaproteobacteria</taxon>
        <taxon>Hyphomicrobiales</taxon>
        <taxon>Rhizobiaceae</taxon>
        <taxon>Rhizobium/Agrobacterium group</taxon>
        <taxon>Rhizobium</taxon>
    </lineage>
</organism>
<keyword evidence="1" id="KW-0472">Membrane</keyword>
<accession>A0ABR9ITI8</accession>
<gene>
    <name evidence="2" type="ORF">H4W29_003700</name>
</gene>
<keyword evidence="1" id="KW-1133">Transmembrane helix</keyword>
<name>A0ABR9ITI8_RHIVS</name>
<evidence type="ECO:0000313" key="3">
    <source>
        <dbReference type="Proteomes" id="UP000620262"/>
    </source>
</evidence>
<dbReference type="EMBL" id="JADBEC010000001">
    <property type="protein sequence ID" value="MBE1506519.1"/>
    <property type="molecule type" value="Genomic_DNA"/>
</dbReference>
<evidence type="ECO:0000313" key="2">
    <source>
        <dbReference type="EMBL" id="MBE1506519.1"/>
    </source>
</evidence>
<dbReference type="RefSeq" id="WP_192730211.1">
    <property type="nucleotide sequence ID" value="NZ_BAAAVL010000013.1"/>
</dbReference>
<keyword evidence="3" id="KW-1185">Reference proteome</keyword>
<reference evidence="2 3" key="1">
    <citation type="submission" date="2020-10" db="EMBL/GenBank/DDBJ databases">
        <title>Sequencing the genomes of 1000 actinobacteria strains.</title>
        <authorList>
            <person name="Klenk H.-P."/>
        </authorList>
    </citation>
    <scope>NUCLEOTIDE SEQUENCE [LARGE SCALE GENOMIC DNA]</scope>
    <source>
        <strain evidence="2 3">DSM 7307</strain>
    </source>
</reference>
<comment type="caution">
    <text evidence="2">The sequence shown here is derived from an EMBL/GenBank/DDBJ whole genome shotgun (WGS) entry which is preliminary data.</text>
</comment>
<sequence>MLDSCISAWLRLPVWGRFATAIFGLFAISSIGPAIHERSPVAFIESFLALTFHWALVLGSFASAIWGGVKVAEKLARNWIGWVVGTAIFITFGFVYVIFEQLPGIGWRMESVRNSNCYVDWDGRTNPTVCD</sequence>
<protein>
    <submittedName>
        <fullName evidence="2">Uncharacterized protein</fullName>
    </submittedName>
</protein>
<feature type="transmembrane region" description="Helical" evidence="1">
    <location>
        <begin position="79"/>
        <end position="99"/>
    </location>
</feature>
<dbReference type="Proteomes" id="UP000620262">
    <property type="component" value="Unassembled WGS sequence"/>
</dbReference>
<evidence type="ECO:0000256" key="1">
    <source>
        <dbReference type="SAM" id="Phobius"/>
    </source>
</evidence>
<keyword evidence="1" id="KW-0812">Transmembrane</keyword>
<feature type="transmembrane region" description="Helical" evidence="1">
    <location>
        <begin position="14"/>
        <end position="35"/>
    </location>
</feature>
<proteinExistence type="predicted"/>